<feature type="domain" description="AMP-dependent synthetase/ligase" evidence="1">
    <location>
        <begin position="17"/>
        <end position="319"/>
    </location>
</feature>
<dbReference type="InterPro" id="IPR000873">
    <property type="entry name" value="AMP-dep_synth/lig_dom"/>
</dbReference>
<dbReference type="InterPro" id="IPR042099">
    <property type="entry name" value="ANL_N_sf"/>
</dbReference>
<evidence type="ECO:0000313" key="3">
    <source>
        <dbReference type="Proteomes" id="UP000772434"/>
    </source>
</evidence>
<dbReference type="Pfam" id="PF23562">
    <property type="entry name" value="AMP-binding_C_3"/>
    <property type="match status" value="1"/>
</dbReference>
<reference evidence="2" key="1">
    <citation type="submission" date="2020-11" db="EMBL/GenBank/DDBJ databases">
        <authorList>
            <consortium name="DOE Joint Genome Institute"/>
            <person name="Ahrendt S."/>
            <person name="Riley R."/>
            <person name="Andreopoulos W."/>
            <person name="Labutti K."/>
            <person name="Pangilinan J."/>
            <person name="Ruiz-Duenas F.J."/>
            <person name="Barrasa J.M."/>
            <person name="Sanchez-Garcia M."/>
            <person name="Camarero S."/>
            <person name="Miyauchi S."/>
            <person name="Serrano A."/>
            <person name="Linde D."/>
            <person name="Babiker R."/>
            <person name="Drula E."/>
            <person name="Ayuso-Fernandez I."/>
            <person name="Pacheco R."/>
            <person name="Padilla G."/>
            <person name="Ferreira P."/>
            <person name="Barriuso J."/>
            <person name="Kellner H."/>
            <person name="Castanera R."/>
            <person name="Alfaro M."/>
            <person name="Ramirez L."/>
            <person name="Pisabarro A.G."/>
            <person name="Kuo A."/>
            <person name="Tritt A."/>
            <person name="Lipzen A."/>
            <person name="He G."/>
            <person name="Yan M."/>
            <person name="Ng V."/>
            <person name="Cullen D."/>
            <person name="Martin F."/>
            <person name="Rosso M.-N."/>
            <person name="Henrissat B."/>
            <person name="Hibbett D."/>
            <person name="Martinez A.T."/>
            <person name="Grigoriev I.V."/>
        </authorList>
    </citation>
    <scope>NUCLEOTIDE SEQUENCE</scope>
    <source>
        <strain evidence="2">AH 40177</strain>
    </source>
</reference>
<name>A0A9P5UF30_9AGAR</name>
<dbReference type="OrthoDB" id="429813at2759"/>
<dbReference type="Proteomes" id="UP000772434">
    <property type="component" value="Unassembled WGS sequence"/>
</dbReference>
<dbReference type="Pfam" id="PF00501">
    <property type="entry name" value="AMP-binding"/>
    <property type="match status" value="1"/>
</dbReference>
<dbReference type="EMBL" id="JADNRY010000002">
    <property type="protein sequence ID" value="KAF9077880.1"/>
    <property type="molecule type" value="Genomic_DNA"/>
</dbReference>
<gene>
    <name evidence="2" type="ORF">BDP27DRAFT_1397055</name>
</gene>
<dbReference type="AlphaFoldDB" id="A0A9P5UF30"/>
<comment type="caution">
    <text evidence="2">The sequence shown here is derived from an EMBL/GenBank/DDBJ whole genome shotgun (WGS) entry which is preliminary data.</text>
</comment>
<accession>A0A9P5UF30</accession>
<sequence length="548" mass="61450">MSPLLTHLTNLEDATSRFPSRVAFKIPQVNPQTDEIDYWTDITFQQFLLDIEHLARYWFHVLKESNGIPQSLRGYKYIDVVHVYAISRAGYIPQLINIFPNADYGVIQGPLEQANTRAFIYEPVYNDTVHDIPQIPCFTSVTVVHPNDYPLPDLPHVTGSDIAIIYQTSGTTSGKSNIVPCNYAWLDGCVRKMTRACSDSGMVDIVSWRGSTGYMAQFRALIGIIYRTSCMVQYKSGWPSTSEIVDIINRCQTKQLFSHPRLLQGHIRASRTDPETLRALSSVDVITYTGGGLGSDEDEEWAWRNGINLVNAYGLTECGELLRSEGLRKSRQNYLKRLPGPTLIKFIPISNDSDLLELVVPPEAPECPHVSFRSSDGNYHTNDLFREVEPGSYVFCGRNDDWFNMLICKLCDTKAIEDNARSLCGDIISDCVVVGNGRLSPVLVVEACSPLSHSTVSPALNKSELKTEIYHRIRPFHSTRYPHERIASMDMIFVVSSGTLPRTVTKATVRRKVVEETMKEKLDKLFSGIRVRAATSKGASGERGEGPR</sequence>
<evidence type="ECO:0000313" key="2">
    <source>
        <dbReference type="EMBL" id="KAF9077880.1"/>
    </source>
</evidence>
<dbReference type="Gene3D" id="3.40.50.12780">
    <property type="entry name" value="N-terminal domain of ligase-like"/>
    <property type="match status" value="1"/>
</dbReference>
<keyword evidence="3" id="KW-1185">Reference proteome</keyword>
<proteinExistence type="predicted"/>
<organism evidence="2 3">
    <name type="scientific">Rhodocollybia butyracea</name>
    <dbReference type="NCBI Taxonomy" id="206335"/>
    <lineage>
        <taxon>Eukaryota</taxon>
        <taxon>Fungi</taxon>
        <taxon>Dikarya</taxon>
        <taxon>Basidiomycota</taxon>
        <taxon>Agaricomycotina</taxon>
        <taxon>Agaricomycetes</taxon>
        <taxon>Agaricomycetidae</taxon>
        <taxon>Agaricales</taxon>
        <taxon>Marasmiineae</taxon>
        <taxon>Omphalotaceae</taxon>
        <taxon>Rhodocollybia</taxon>
    </lineage>
</organism>
<protein>
    <recommendedName>
        <fullName evidence="1">AMP-dependent synthetase/ligase domain-containing protein</fullName>
    </recommendedName>
</protein>
<dbReference type="SUPFAM" id="SSF56801">
    <property type="entry name" value="Acetyl-CoA synthetase-like"/>
    <property type="match status" value="1"/>
</dbReference>
<evidence type="ECO:0000259" key="1">
    <source>
        <dbReference type="Pfam" id="PF00501"/>
    </source>
</evidence>